<evidence type="ECO:0000256" key="1">
    <source>
        <dbReference type="ARBA" id="ARBA00022553"/>
    </source>
</evidence>
<dbReference type="InterPro" id="IPR001789">
    <property type="entry name" value="Sig_transdc_resp-reg_receiver"/>
</dbReference>
<dbReference type="RefSeq" id="WP_377262741.1">
    <property type="nucleotide sequence ID" value="NZ_JBHMAA010000017.1"/>
</dbReference>
<feature type="domain" description="Response regulatory" evidence="5">
    <location>
        <begin position="432"/>
        <end position="549"/>
    </location>
</feature>
<keyword evidence="2" id="KW-0902">Two-component regulatory system</keyword>
<feature type="compositionally biased region" description="Basic and acidic residues" evidence="4">
    <location>
        <begin position="290"/>
        <end position="305"/>
    </location>
</feature>
<dbReference type="SMART" id="SM00448">
    <property type="entry name" value="REC"/>
    <property type="match status" value="1"/>
</dbReference>
<feature type="region of interest" description="Disordered" evidence="4">
    <location>
        <begin position="286"/>
        <end position="305"/>
    </location>
</feature>
<dbReference type="Pfam" id="PF12860">
    <property type="entry name" value="PAS_7"/>
    <property type="match status" value="1"/>
</dbReference>
<comment type="caution">
    <text evidence="6">The sequence shown here is derived from an EMBL/GenBank/DDBJ whole genome shotgun (WGS) entry which is preliminary data.</text>
</comment>
<dbReference type="SUPFAM" id="SSF52172">
    <property type="entry name" value="CheY-like"/>
    <property type="match status" value="1"/>
</dbReference>
<organism evidence="6 7">
    <name type="scientific">Rhizobium puerariae</name>
    <dbReference type="NCBI Taxonomy" id="1585791"/>
    <lineage>
        <taxon>Bacteria</taxon>
        <taxon>Pseudomonadati</taxon>
        <taxon>Pseudomonadota</taxon>
        <taxon>Alphaproteobacteria</taxon>
        <taxon>Hyphomicrobiales</taxon>
        <taxon>Rhizobiaceae</taxon>
        <taxon>Rhizobium/Agrobacterium group</taxon>
        <taxon>Rhizobium</taxon>
    </lineage>
</organism>
<dbReference type="CDD" id="cd00130">
    <property type="entry name" value="PAS"/>
    <property type="match status" value="1"/>
</dbReference>
<feature type="modified residue" description="4-aspartylphosphate" evidence="3">
    <location>
        <position position="481"/>
    </location>
</feature>
<dbReference type="Pfam" id="PF00072">
    <property type="entry name" value="Response_reg"/>
    <property type="match status" value="1"/>
</dbReference>
<sequence>MNDLSSADANIQTAMLEVISEGISGGLLVYDRNDLIVFASQQLLGLLPVPKSFLAPGTRLRDFLGAVHDGGGRFATDGAAPRRMLSREDWIADQIATLWKERADTLERRGTDRWLNFTKRRLSSGYGVCVIRDISDYKKREEQWRADMERVQITEEVLDNLPFPVTVKDRNFTFVAVNKAAARFLDLPVEAVLGHKGSDIHPPELEERLDGINRHLSETGEAVQLPERVTRPDGSEVIVLANKYRIGKPGRYYIVTAMEDITALVDTDEDGSRIVPRKARLELFRSSLSRQEDKPRHTPPRDGVDVSDRKVLVVSSDERMTADVLAILGELRLDTSSVSNVEELELFLQLAKDSGIRIDLVVLDRGMEVPCRKIACQQGIQALPVDSLDMKRDLAARIIRLLATQPAKAGEDATAGDWQVASGADAGAETIDILVAEDNEVNQIVFSQILEGFGYRYAIAADGEEAVRLWRERSPRLVLMDVTLPKLSGFEASARIRSLETVDNSIPIIGVLAQAFDRDRDECFAAGMNDVILKPISPEALEAVFQTYLDVPVKRSYA</sequence>
<dbReference type="CDD" id="cd17546">
    <property type="entry name" value="REC_hyHK_CKI1_RcsC-like"/>
    <property type="match status" value="1"/>
</dbReference>
<dbReference type="PANTHER" id="PTHR45339:SF1">
    <property type="entry name" value="HYBRID SIGNAL TRANSDUCTION HISTIDINE KINASE J"/>
    <property type="match status" value="1"/>
</dbReference>
<evidence type="ECO:0000313" key="6">
    <source>
        <dbReference type="EMBL" id="MFB9950431.1"/>
    </source>
</evidence>
<dbReference type="InterPro" id="IPR011006">
    <property type="entry name" value="CheY-like_superfamily"/>
</dbReference>
<dbReference type="SUPFAM" id="SSF55785">
    <property type="entry name" value="PYP-like sensor domain (PAS domain)"/>
    <property type="match status" value="1"/>
</dbReference>
<protein>
    <submittedName>
        <fullName evidence="6">Response regulator</fullName>
    </submittedName>
</protein>
<keyword evidence="7" id="KW-1185">Reference proteome</keyword>
<dbReference type="Gene3D" id="3.30.450.20">
    <property type="entry name" value="PAS domain"/>
    <property type="match status" value="1"/>
</dbReference>
<dbReference type="Gene3D" id="3.40.50.2300">
    <property type="match status" value="1"/>
</dbReference>
<gene>
    <name evidence="6" type="ORF">ACFFP0_16350</name>
</gene>
<accession>A0ABV6AIK5</accession>
<dbReference type="Proteomes" id="UP001589692">
    <property type="component" value="Unassembled WGS sequence"/>
</dbReference>
<evidence type="ECO:0000256" key="4">
    <source>
        <dbReference type="SAM" id="MobiDB-lite"/>
    </source>
</evidence>
<name>A0ABV6AIK5_9HYPH</name>
<reference evidence="6 7" key="1">
    <citation type="submission" date="2024-09" db="EMBL/GenBank/DDBJ databases">
        <authorList>
            <person name="Sun Q."/>
            <person name="Mori K."/>
        </authorList>
    </citation>
    <scope>NUCLEOTIDE SEQUENCE [LARGE SCALE GENOMIC DNA]</scope>
    <source>
        <strain evidence="6 7">TBRC 4938</strain>
    </source>
</reference>
<dbReference type="PANTHER" id="PTHR45339">
    <property type="entry name" value="HYBRID SIGNAL TRANSDUCTION HISTIDINE KINASE J"/>
    <property type="match status" value="1"/>
</dbReference>
<evidence type="ECO:0000256" key="2">
    <source>
        <dbReference type="ARBA" id="ARBA00023012"/>
    </source>
</evidence>
<evidence type="ECO:0000256" key="3">
    <source>
        <dbReference type="PROSITE-ProRule" id="PRU00169"/>
    </source>
</evidence>
<dbReference type="EMBL" id="JBHMAA010000017">
    <property type="protein sequence ID" value="MFB9950431.1"/>
    <property type="molecule type" value="Genomic_DNA"/>
</dbReference>
<proteinExistence type="predicted"/>
<dbReference type="InterPro" id="IPR000014">
    <property type="entry name" value="PAS"/>
</dbReference>
<evidence type="ECO:0000313" key="7">
    <source>
        <dbReference type="Proteomes" id="UP001589692"/>
    </source>
</evidence>
<dbReference type="NCBIfam" id="TIGR00229">
    <property type="entry name" value="sensory_box"/>
    <property type="match status" value="1"/>
</dbReference>
<dbReference type="PROSITE" id="PS50110">
    <property type="entry name" value="RESPONSE_REGULATORY"/>
    <property type="match status" value="1"/>
</dbReference>
<evidence type="ECO:0000259" key="5">
    <source>
        <dbReference type="PROSITE" id="PS50110"/>
    </source>
</evidence>
<dbReference type="InterPro" id="IPR035965">
    <property type="entry name" value="PAS-like_dom_sf"/>
</dbReference>
<dbReference type="InterPro" id="IPR013656">
    <property type="entry name" value="PAS_4"/>
</dbReference>
<dbReference type="SMART" id="SM00091">
    <property type="entry name" value="PAS"/>
    <property type="match status" value="1"/>
</dbReference>
<dbReference type="Pfam" id="PF08448">
    <property type="entry name" value="PAS_4"/>
    <property type="match status" value="1"/>
</dbReference>
<keyword evidence="1 3" id="KW-0597">Phosphoprotein</keyword>